<dbReference type="Proteomes" id="UP000240971">
    <property type="component" value="Unassembled WGS sequence"/>
</dbReference>
<dbReference type="AlphaFoldDB" id="A0A2P8HAX7"/>
<organism evidence="1 2">
    <name type="scientific">Chitinophaga niastensis</name>
    <dbReference type="NCBI Taxonomy" id="536980"/>
    <lineage>
        <taxon>Bacteria</taxon>
        <taxon>Pseudomonadati</taxon>
        <taxon>Bacteroidota</taxon>
        <taxon>Chitinophagia</taxon>
        <taxon>Chitinophagales</taxon>
        <taxon>Chitinophagaceae</taxon>
        <taxon>Chitinophaga</taxon>
    </lineage>
</organism>
<name>A0A2P8HAX7_CHINA</name>
<keyword evidence="2" id="KW-1185">Reference proteome</keyword>
<gene>
    <name evidence="1" type="ORF">CLV51_10875</name>
</gene>
<sequence>MNNNGSVVFFFFIGFLTIVSGAGIRNRENVDQQICPHCMREGHDTNADKCKFCGNKL</sequence>
<evidence type="ECO:0000313" key="2">
    <source>
        <dbReference type="Proteomes" id="UP000240971"/>
    </source>
</evidence>
<reference evidence="1 2" key="1">
    <citation type="submission" date="2018-03" db="EMBL/GenBank/DDBJ databases">
        <title>Genomic Encyclopedia of Archaeal and Bacterial Type Strains, Phase II (KMG-II): from individual species to whole genera.</title>
        <authorList>
            <person name="Goeker M."/>
        </authorList>
    </citation>
    <scope>NUCLEOTIDE SEQUENCE [LARGE SCALE GENOMIC DNA]</scope>
    <source>
        <strain evidence="1 2">DSM 24859</strain>
    </source>
</reference>
<comment type="caution">
    <text evidence="1">The sequence shown here is derived from an EMBL/GenBank/DDBJ whole genome shotgun (WGS) entry which is preliminary data.</text>
</comment>
<evidence type="ECO:0000313" key="1">
    <source>
        <dbReference type="EMBL" id="PSL43386.1"/>
    </source>
</evidence>
<dbReference type="EMBL" id="PYAW01000008">
    <property type="protein sequence ID" value="PSL43386.1"/>
    <property type="molecule type" value="Genomic_DNA"/>
</dbReference>
<accession>A0A2P8HAX7</accession>
<proteinExistence type="predicted"/>
<protein>
    <submittedName>
        <fullName evidence="1">Uncharacterized protein</fullName>
    </submittedName>
</protein>